<evidence type="ECO:0000313" key="3">
    <source>
        <dbReference type="EMBL" id="SEQ51639.1"/>
    </source>
</evidence>
<proteinExistence type="inferred from homology"/>
<gene>
    <name evidence="3" type="ORF">SAMN05421693_1432</name>
</gene>
<sequence>MRHVLWPSGRRIIGILSGLVLCLPVAQGSEIYIYRDRDGVTLFTDRRDMGPDYTFIRRNGRPTASQVCQGLTRAAMDQRAMTYMPVIRHHANHHGVDEAMIKAIIMVESCFDPQAVSRVGAEGLMQLMPGTARELGVENAFDPAENIRGGVTYFARMLERFDHDLTLALAAYNAGPGAVERHGGVPPFRETQQYISRVMAQYRVLRPEAGISLTQPTR</sequence>
<evidence type="ECO:0000256" key="1">
    <source>
        <dbReference type="ARBA" id="ARBA00007734"/>
    </source>
</evidence>
<dbReference type="InterPro" id="IPR008258">
    <property type="entry name" value="Transglycosylase_SLT_dom_1"/>
</dbReference>
<dbReference type="PANTHER" id="PTHR37423">
    <property type="entry name" value="SOLUBLE LYTIC MUREIN TRANSGLYCOSYLASE-RELATED"/>
    <property type="match status" value="1"/>
</dbReference>
<dbReference type="RefSeq" id="WP_090209533.1">
    <property type="nucleotide sequence ID" value="NZ_FOFO01000043.1"/>
</dbReference>
<dbReference type="SUPFAM" id="SSF53955">
    <property type="entry name" value="Lysozyme-like"/>
    <property type="match status" value="1"/>
</dbReference>
<name>A0A1H9GNR8_9GAMM</name>
<dbReference type="Gene3D" id="1.10.530.10">
    <property type="match status" value="1"/>
</dbReference>
<dbReference type="InterPro" id="IPR000189">
    <property type="entry name" value="Transglyc_AS"/>
</dbReference>
<reference evidence="3 4" key="1">
    <citation type="submission" date="2016-10" db="EMBL/GenBank/DDBJ databases">
        <authorList>
            <person name="de Groot N.N."/>
        </authorList>
    </citation>
    <scope>NUCLEOTIDE SEQUENCE [LARGE SCALE GENOMIC DNA]</scope>
    <source>
        <strain evidence="3 4">B7-7</strain>
    </source>
</reference>
<dbReference type="Proteomes" id="UP000199496">
    <property type="component" value="Unassembled WGS sequence"/>
</dbReference>
<dbReference type="PANTHER" id="PTHR37423:SF2">
    <property type="entry name" value="MEMBRANE-BOUND LYTIC MUREIN TRANSGLYCOSYLASE C"/>
    <property type="match status" value="1"/>
</dbReference>
<dbReference type="AlphaFoldDB" id="A0A1H9GNR8"/>
<keyword evidence="4" id="KW-1185">Reference proteome</keyword>
<dbReference type="Pfam" id="PF01464">
    <property type="entry name" value="SLT"/>
    <property type="match status" value="1"/>
</dbReference>
<dbReference type="STRING" id="867345.SAMN05421693_1432"/>
<protein>
    <submittedName>
        <fullName evidence="3">Transglycosylase SLT domain-containing protein</fullName>
    </submittedName>
</protein>
<dbReference type="OrthoDB" id="92254at2"/>
<feature type="domain" description="Transglycosylase SLT" evidence="2">
    <location>
        <begin position="87"/>
        <end position="192"/>
    </location>
</feature>
<dbReference type="GO" id="GO:0000270">
    <property type="term" value="P:peptidoglycan metabolic process"/>
    <property type="evidence" value="ECO:0007669"/>
    <property type="project" value="InterPro"/>
</dbReference>
<accession>A0A1H9GNR8</accession>
<evidence type="ECO:0000259" key="2">
    <source>
        <dbReference type="Pfam" id="PF01464"/>
    </source>
</evidence>
<dbReference type="PROSITE" id="PS00922">
    <property type="entry name" value="TRANSGLYCOSYLASE"/>
    <property type="match status" value="1"/>
</dbReference>
<dbReference type="CDD" id="cd00254">
    <property type="entry name" value="LT-like"/>
    <property type="match status" value="1"/>
</dbReference>
<organism evidence="3 4">
    <name type="scientific">Ectothiorhodospira magna</name>
    <dbReference type="NCBI Taxonomy" id="867345"/>
    <lineage>
        <taxon>Bacteria</taxon>
        <taxon>Pseudomonadati</taxon>
        <taxon>Pseudomonadota</taxon>
        <taxon>Gammaproteobacteria</taxon>
        <taxon>Chromatiales</taxon>
        <taxon>Ectothiorhodospiraceae</taxon>
        <taxon>Ectothiorhodospira</taxon>
    </lineage>
</organism>
<dbReference type="GO" id="GO:0008933">
    <property type="term" value="F:peptidoglycan lytic transglycosylase activity"/>
    <property type="evidence" value="ECO:0007669"/>
    <property type="project" value="InterPro"/>
</dbReference>
<dbReference type="InterPro" id="IPR023346">
    <property type="entry name" value="Lysozyme-like_dom_sf"/>
</dbReference>
<evidence type="ECO:0000313" key="4">
    <source>
        <dbReference type="Proteomes" id="UP000199496"/>
    </source>
</evidence>
<dbReference type="GO" id="GO:0016020">
    <property type="term" value="C:membrane"/>
    <property type="evidence" value="ECO:0007669"/>
    <property type="project" value="InterPro"/>
</dbReference>
<comment type="similarity">
    <text evidence="1">Belongs to the transglycosylase Slt family.</text>
</comment>
<dbReference type="EMBL" id="FOFO01000043">
    <property type="protein sequence ID" value="SEQ51639.1"/>
    <property type="molecule type" value="Genomic_DNA"/>
</dbReference>